<evidence type="ECO:0000313" key="1">
    <source>
        <dbReference type="EMBL" id="MET3653031.1"/>
    </source>
</evidence>
<comment type="caution">
    <text evidence="1">The sequence shown here is derived from an EMBL/GenBank/DDBJ whole genome shotgun (WGS) entry which is preliminary data.</text>
</comment>
<gene>
    <name evidence="1" type="ORF">ABIC75_002767</name>
</gene>
<dbReference type="Proteomes" id="UP001549184">
    <property type="component" value="Unassembled WGS sequence"/>
</dbReference>
<dbReference type="EMBL" id="JBEPMU010000004">
    <property type="protein sequence ID" value="MET3653031.1"/>
    <property type="molecule type" value="Genomic_DNA"/>
</dbReference>
<dbReference type="RefSeq" id="WP_354014433.1">
    <property type="nucleotide sequence ID" value="NZ_JBEPMU010000004.1"/>
</dbReference>
<sequence>MLRRNGPGLAAVAPASVVKNPFDYMVLHCIMFLRRRRHLLRLLGCAKSLFRMKKRSVDNVVIRDETRAKIGSQVVQCDKGMTRG</sequence>
<accession>A0ABV2JW30</accession>
<evidence type="ECO:0000313" key="2">
    <source>
        <dbReference type="Proteomes" id="UP001549184"/>
    </source>
</evidence>
<keyword evidence="2" id="KW-1185">Reference proteome</keyword>
<organism evidence="1 2">
    <name type="scientific">Dyella japonica</name>
    <dbReference type="NCBI Taxonomy" id="231455"/>
    <lineage>
        <taxon>Bacteria</taxon>
        <taxon>Pseudomonadati</taxon>
        <taxon>Pseudomonadota</taxon>
        <taxon>Gammaproteobacteria</taxon>
        <taxon>Lysobacterales</taxon>
        <taxon>Rhodanobacteraceae</taxon>
        <taxon>Dyella</taxon>
    </lineage>
</organism>
<name>A0ABV2JW30_9GAMM</name>
<proteinExistence type="predicted"/>
<protein>
    <submittedName>
        <fullName evidence="1">Uncharacterized protein</fullName>
    </submittedName>
</protein>
<reference evidence="1 2" key="1">
    <citation type="submission" date="2024-06" db="EMBL/GenBank/DDBJ databases">
        <title>Sorghum-associated microbial communities from plants grown in Nebraska, USA.</title>
        <authorList>
            <person name="Schachtman D."/>
        </authorList>
    </citation>
    <scope>NUCLEOTIDE SEQUENCE [LARGE SCALE GENOMIC DNA]</scope>
    <source>
        <strain evidence="1 2">1073</strain>
    </source>
</reference>